<accession>A0A5N5E308</accession>
<sequence>MAIAVTSTKNALCVAYANAASTVYVSVHTGDPGPTGLAEASGGSPTYARVATTWGAPANGQITGSQVTVNLPAGTYSHAGLWSAATGGTFIDKVAIAPTTLGAQGTLLITPTFAVS</sequence>
<dbReference type="RefSeq" id="WP_192804628.1">
    <property type="nucleotide sequence ID" value="NZ_JBNQFS010000001.1"/>
</dbReference>
<evidence type="ECO:0000313" key="2">
    <source>
        <dbReference type="EMBL" id="KAB2584819.1"/>
    </source>
</evidence>
<dbReference type="AlphaFoldDB" id="A0A5N5E308"/>
<feature type="chain" id="PRO_5024986941" evidence="1">
    <location>
        <begin position="20"/>
        <end position="116"/>
    </location>
</feature>
<protein>
    <submittedName>
        <fullName evidence="2">Uncharacterized protein</fullName>
    </submittedName>
</protein>
<dbReference type="Pfam" id="PF23140">
    <property type="entry name" value="Gp80"/>
    <property type="match status" value="1"/>
</dbReference>
<dbReference type="EMBL" id="MRBO01000398">
    <property type="protein sequence ID" value="KAB2584819.1"/>
    <property type="molecule type" value="Genomic_DNA"/>
</dbReference>
<gene>
    <name evidence="2" type="ORF">BS297_13420</name>
</gene>
<name>A0A5N5E308_RHOER</name>
<evidence type="ECO:0000313" key="3">
    <source>
        <dbReference type="Proteomes" id="UP000325576"/>
    </source>
</evidence>
<dbReference type="InterPro" id="IPR056908">
    <property type="entry name" value="Gp80-like"/>
</dbReference>
<reference evidence="2 3" key="1">
    <citation type="journal article" date="2017" name="Poromechanics V (2013)">
        <title>Genomic Characterization of the Arsenic-Tolerant Actinobacterium, &lt;i&gt;Rhodococcus erythropolis&lt;/i&gt; S43.</title>
        <authorList>
            <person name="Retamal-Morales G."/>
            <person name="Mehnert M."/>
            <person name="Schwabe R."/>
            <person name="Tischler D."/>
            <person name="Schloemann M."/>
            <person name="Levican G.J."/>
        </authorList>
    </citation>
    <scope>NUCLEOTIDE SEQUENCE [LARGE SCALE GENOMIC DNA]</scope>
    <source>
        <strain evidence="2 3">S43</strain>
    </source>
</reference>
<organism evidence="2 3">
    <name type="scientific">Rhodococcus erythropolis</name>
    <name type="common">Arthrobacter picolinophilus</name>
    <dbReference type="NCBI Taxonomy" id="1833"/>
    <lineage>
        <taxon>Bacteria</taxon>
        <taxon>Bacillati</taxon>
        <taxon>Actinomycetota</taxon>
        <taxon>Actinomycetes</taxon>
        <taxon>Mycobacteriales</taxon>
        <taxon>Nocardiaceae</taxon>
        <taxon>Rhodococcus</taxon>
        <taxon>Rhodococcus erythropolis group</taxon>
    </lineage>
</organism>
<evidence type="ECO:0000256" key="1">
    <source>
        <dbReference type="SAM" id="SignalP"/>
    </source>
</evidence>
<proteinExistence type="predicted"/>
<keyword evidence="1" id="KW-0732">Signal</keyword>
<feature type="signal peptide" evidence="1">
    <location>
        <begin position="1"/>
        <end position="19"/>
    </location>
</feature>
<comment type="caution">
    <text evidence="2">The sequence shown here is derived from an EMBL/GenBank/DDBJ whole genome shotgun (WGS) entry which is preliminary data.</text>
</comment>
<dbReference type="Proteomes" id="UP000325576">
    <property type="component" value="Unassembled WGS sequence"/>
</dbReference>